<dbReference type="Pfam" id="PF04773">
    <property type="entry name" value="FecR"/>
    <property type="match status" value="1"/>
</dbReference>
<feature type="signal peptide" evidence="4">
    <location>
        <begin position="1"/>
        <end position="22"/>
    </location>
</feature>
<dbReference type="Gene3D" id="1.25.40.10">
    <property type="entry name" value="Tetratricopeptide repeat domain"/>
    <property type="match status" value="2"/>
</dbReference>
<dbReference type="SMART" id="SM00028">
    <property type="entry name" value="TPR"/>
    <property type="match status" value="5"/>
</dbReference>
<dbReference type="EMBL" id="SLVX01000004">
    <property type="protein sequence ID" value="TCN46484.1"/>
    <property type="molecule type" value="Genomic_DNA"/>
</dbReference>
<dbReference type="Proteomes" id="UP000295351">
    <property type="component" value="Unassembled WGS sequence"/>
</dbReference>
<evidence type="ECO:0000256" key="3">
    <source>
        <dbReference type="ARBA" id="ARBA00023237"/>
    </source>
</evidence>
<dbReference type="PANTHER" id="PTHR38731:SF1">
    <property type="entry name" value="FECR PROTEIN DOMAIN-CONTAINING PROTEIN"/>
    <property type="match status" value="1"/>
</dbReference>
<dbReference type="AlphaFoldDB" id="A0A4R2D3P3"/>
<organism evidence="6 7">
    <name type="scientific">Shinella granuli</name>
    <dbReference type="NCBI Taxonomy" id="323621"/>
    <lineage>
        <taxon>Bacteria</taxon>
        <taxon>Pseudomonadati</taxon>
        <taxon>Pseudomonadota</taxon>
        <taxon>Alphaproteobacteria</taxon>
        <taxon>Hyphomicrobiales</taxon>
        <taxon>Rhizobiaceae</taxon>
        <taxon>Shinella</taxon>
    </lineage>
</organism>
<sequence length="1208" mass="130825">MRVLKLGVSALAIVAGSYPACAEVLPRGSAVDGAVVDRKSGEEVRFVEVDNWRGVEVNQDLIAGDTLRTNAIGSLAIRFADNTLVRMARETVLRVRKIDGASDSLLNLEGGTIWGRADRGGSGLTVDTPAAAAAIRGTDWTLRAEGDRTTLTVLEGTVELSNAQGTVTVGQGEGAVARIGEAPRKYILVNLKEREQVLLYSEVRGTFASLPVSGTESTKARAERRRILDTPEAGRSREDWLTLAETALAYDGRAAAEAALSRLPRPLPAALEARASLVEAMIAGQATRYDEAIRLFRKAMPHLSGERRTMARYGEWIALSLENPDTEAKAPSLNQTPETAGEAIAQATAIANLQGQVEAIEFLRRAEPRFPNEAALPAMRASLAYELDDRDEVRAALDRAKAIDPDDPAHLLVSARFRSTVSSDIDGALAELDRAVKAAPGDDAVWNEIGILKSDRNAIVEANVAHRRAIALNPENAALHANHARFLMDNDQMAAAKEAIDAAEALDPTSYAVLAAKGRYLLRMGRTAEGEKVLQKAAAVNPTAGDALIGLAIASYQSGADAETAQALDNADRFDRDNPSIALIRAGIAIDEFRADDAIINAREALRRRQARGGYYSGYDTNRQVSSYLGVTLDNIGLTEWGQFYADRSYDPFVSTTYVDEATAGGGSPFVNTPLSGLDRSSSGGSSIASELQARLFAPLSVASEEKRNSLETRNFFEASLGGTLSNYGAATGWASDILLQGTSYTPVPVSYYLQGDITRPESARENDENDLLGGLFRIGIKPTLTDSVYLFGNRIRQEVGYPGQTSNPAPFNDSVTDTTELGVAWSHVIGERNVLQAFAVNRRTDDLTRYRSIVDDDENEDTPPITYRIADTSREDVFTYGVGHLLGIGPLTLRYGMEAAESDFHISTTATNLTTGVIEDLGDADGGSSATRAYIDGYLALSDSLQVQAGAFQSRFDGDSPRWGPVDYRAGIAFAPNDSHWLRAYYRQDTQFASNYTLSPVTTVGLAPMELPLFRGGQTRTTAVRWDAEWNERFFTAVEYQHLRFNGLTLTPEDFMASFLTDTGKIDRLQISANYWVGDGLGAFGSFTWNASKDTTTGWDSSFDVPLVPDYVAQVGLTYVHPARWTATLAQSFVGPRLGSHYYVNGAPSGQTLDSYWTTDAALTWKSESGHLEAGLSVLNIFDNDIDMADRLPGPGRTFLATMKARF</sequence>
<accession>A0A4R2D3P3</accession>
<dbReference type="InterPro" id="IPR019734">
    <property type="entry name" value="TPR_rpt"/>
</dbReference>
<reference evidence="6 7" key="1">
    <citation type="submission" date="2019-03" db="EMBL/GenBank/DDBJ databases">
        <title>Genomic Encyclopedia of Type Strains, Phase IV (KMG-IV): sequencing the most valuable type-strain genomes for metagenomic binning, comparative biology and taxonomic classification.</title>
        <authorList>
            <person name="Goeker M."/>
        </authorList>
    </citation>
    <scope>NUCLEOTIDE SEQUENCE [LARGE SCALE GENOMIC DNA]</scope>
    <source>
        <strain evidence="6 7">DSM 18401</strain>
    </source>
</reference>
<evidence type="ECO:0000256" key="4">
    <source>
        <dbReference type="SAM" id="SignalP"/>
    </source>
</evidence>
<dbReference type="InterPro" id="IPR036942">
    <property type="entry name" value="Beta-barrel_TonB_sf"/>
</dbReference>
<keyword evidence="3" id="KW-0998">Cell outer membrane</keyword>
<feature type="chain" id="PRO_5020242133" evidence="4">
    <location>
        <begin position="23"/>
        <end position="1208"/>
    </location>
</feature>
<dbReference type="Gene3D" id="2.60.120.1440">
    <property type="match status" value="1"/>
</dbReference>
<dbReference type="GO" id="GO:0009279">
    <property type="term" value="C:cell outer membrane"/>
    <property type="evidence" value="ECO:0007669"/>
    <property type="project" value="UniProtKB-SubCell"/>
</dbReference>
<evidence type="ECO:0000313" key="7">
    <source>
        <dbReference type="Proteomes" id="UP000295351"/>
    </source>
</evidence>
<dbReference type="InterPro" id="IPR011990">
    <property type="entry name" value="TPR-like_helical_dom_sf"/>
</dbReference>
<keyword evidence="4" id="KW-0732">Signal</keyword>
<feature type="domain" description="FecR protein" evidence="5">
    <location>
        <begin position="65"/>
        <end position="159"/>
    </location>
</feature>
<keyword evidence="7" id="KW-1185">Reference proteome</keyword>
<dbReference type="InterPro" id="IPR006860">
    <property type="entry name" value="FecR"/>
</dbReference>
<comment type="caution">
    <text evidence="6">The sequence shown here is derived from an EMBL/GenBank/DDBJ whole genome shotgun (WGS) entry which is preliminary data.</text>
</comment>
<dbReference type="Gene3D" id="2.40.170.20">
    <property type="entry name" value="TonB-dependent receptor, beta-barrel domain"/>
    <property type="match status" value="1"/>
</dbReference>
<dbReference type="PANTHER" id="PTHR38731">
    <property type="entry name" value="LIPL45-RELATED LIPOPROTEIN-RELATED"/>
    <property type="match status" value="1"/>
</dbReference>
<evidence type="ECO:0000256" key="1">
    <source>
        <dbReference type="ARBA" id="ARBA00004442"/>
    </source>
</evidence>
<dbReference type="SUPFAM" id="SSF48452">
    <property type="entry name" value="TPR-like"/>
    <property type="match status" value="2"/>
</dbReference>
<comment type="subcellular location">
    <subcellularLocation>
        <location evidence="1">Cell outer membrane</location>
    </subcellularLocation>
</comment>
<dbReference type="SUPFAM" id="SSF56935">
    <property type="entry name" value="Porins"/>
    <property type="match status" value="1"/>
</dbReference>
<proteinExistence type="predicted"/>
<name>A0A4R2D3P3_SHIGR</name>
<evidence type="ECO:0000259" key="5">
    <source>
        <dbReference type="Pfam" id="PF04773"/>
    </source>
</evidence>
<protein>
    <submittedName>
        <fullName evidence="6">FecR family protein</fullName>
    </submittedName>
</protein>
<keyword evidence="2" id="KW-0472">Membrane</keyword>
<gene>
    <name evidence="6" type="ORF">EV665_104158</name>
</gene>
<evidence type="ECO:0000313" key="6">
    <source>
        <dbReference type="EMBL" id="TCN46484.1"/>
    </source>
</evidence>
<evidence type="ECO:0000256" key="2">
    <source>
        <dbReference type="ARBA" id="ARBA00023136"/>
    </source>
</evidence>
<dbReference type="RefSeq" id="WP_133033869.1">
    <property type="nucleotide sequence ID" value="NZ_BAABEI010000012.1"/>
</dbReference>